<evidence type="ECO:0000313" key="2">
    <source>
        <dbReference type="Proteomes" id="UP001597287"/>
    </source>
</evidence>
<keyword evidence="2" id="KW-1185">Reference proteome</keyword>
<protein>
    <submittedName>
        <fullName evidence="1">Uncharacterized protein</fullName>
    </submittedName>
</protein>
<accession>A0ABW5EYD0</accession>
<sequence>MDQILLDTWQGSGSIHGHVPDQGGGNWVHQDLTTYPANTTIVAGGKGSLVSPDGLVYVDYFMPMPAGVDIFTAEFEFLSEPDSDSSGTEFGATLGLAEADNFVSLRVGGYYYSYPGNANYDPPKFNALVLGEEYTGQEVEVSRPVPGGTRVVKLMLSAASQTVTFDGEVVVSATEAVPADVQQLYLSFKLLGRHSLQKVTVTGGGERPFWTGFRRTAEVSEVTP</sequence>
<reference evidence="2" key="1">
    <citation type="journal article" date="2019" name="Int. J. Syst. Evol. Microbiol.">
        <title>The Global Catalogue of Microorganisms (GCM) 10K type strain sequencing project: providing services to taxonomists for standard genome sequencing and annotation.</title>
        <authorList>
            <consortium name="The Broad Institute Genomics Platform"/>
            <consortium name="The Broad Institute Genome Sequencing Center for Infectious Disease"/>
            <person name="Wu L."/>
            <person name="Ma J."/>
        </authorList>
    </citation>
    <scope>NUCLEOTIDE SEQUENCE [LARGE SCALE GENOMIC DNA]</scope>
    <source>
        <strain evidence="2">CCUG 62793</strain>
    </source>
</reference>
<dbReference type="Proteomes" id="UP001597287">
    <property type="component" value="Unassembled WGS sequence"/>
</dbReference>
<evidence type="ECO:0000313" key="1">
    <source>
        <dbReference type="EMBL" id="MFD2322606.1"/>
    </source>
</evidence>
<dbReference type="RefSeq" id="WP_380105475.1">
    <property type="nucleotide sequence ID" value="NZ_JBHSIH010000001.1"/>
</dbReference>
<proteinExistence type="predicted"/>
<gene>
    <name evidence="1" type="ORF">ACFSPV_28410</name>
</gene>
<comment type="caution">
    <text evidence="1">The sequence shown here is derived from an EMBL/GenBank/DDBJ whole genome shotgun (WGS) entry which is preliminary data.</text>
</comment>
<dbReference type="EMBL" id="JBHUIG010000042">
    <property type="protein sequence ID" value="MFD2322606.1"/>
    <property type="molecule type" value="Genomic_DNA"/>
</dbReference>
<name>A0ABW5EYD0_9BURK</name>
<organism evidence="1 2">
    <name type="scientific">Delftia deserti</name>
    <dbReference type="NCBI Taxonomy" id="1651218"/>
    <lineage>
        <taxon>Bacteria</taxon>
        <taxon>Pseudomonadati</taxon>
        <taxon>Pseudomonadota</taxon>
        <taxon>Betaproteobacteria</taxon>
        <taxon>Burkholderiales</taxon>
        <taxon>Comamonadaceae</taxon>
        <taxon>Delftia</taxon>
    </lineage>
</organism>